<accession>A0A2S7N112</accession>
<dbReference type="CDD" id="cd00383">
    <property type="entry name" value="trans_reg_C"/>
    <property type="match status" value="1"/>
</dbReference>
<dbReference type="InterPro" id="IPR036388">
    <property type="entry name" value="WH-like_DNA-bd_sf"/>
</dbReference>
<comment type="caution">
    <text evidence="6">The sequence shown here is derived from an EMBL/GenBank/DDBJ whole genome shotgun (WGS) entry which is preliminary data.</text>
</comment>
<dbReference type="AlphaFoldDB" id="A0A2S7N112"/>
<dbReference type="Proteomes" id="UP000239663">
    <property type="component" value="Unassembled WGS sequence"/>
</dbReference>
<keyword evidence="7" id="KW-1185">Reference proteome</keyword>
<dbReference type="InterPro" id="IPR016032">
    <property type="entry name" value="Sig_transdc_resp-reg_C-effctor"/>
</dbReference>
<dbReference type="SUPFAM" id="SSF46894">
    <property type="entry name" value="C-terminal effector domain of the bipartite response regulators"/>
    <property type="match status" value="1"/>
</dbReference>
<keyword evidence="1" id="KW-0805">Transcription regulation</keyword>
<proteinExistence type="predicted"/>
<evidence type="ECO:0000256" key="1">
    <source>
        <dbReference type="ARBA" id="ARBA00023015"/>
    </source>
</evidence>
<dbReference type="PROSITE" id="PS51755">
    <property type="entry name" value="OMPR_PHOB"/>
    <property type="match status" value="1"/>
</dbReference>
<dbReference type="SMART" id="SM00862">
    <property type="entry name" value="Trans_reg_C"/>
    <property type="match status" value="1"/>
</dbReference>
<dbReference type="GO" id="GO:0000160">
    <property type="term" value="P:phosphorelay signal transduction system"/>
    <property type="evidence" value="ECO:0007669"/>
    <property type="project" value="InterPro"/>
</dbReference>
<feature type="DNA-binding region" description="OmpR/PhoB-type" evidence="4">
    <location>
        <begin position="1"/>
        <end position="93"/>
    </location>
</feature>
<protein>
    <recommendedName>
        <fullName evidence="5">OmpR/PhoB-type domain-containing protein</fullName>
    </recommendedName>
</protein>
<dbReference type="Pfam" id="PF00486">
    <property type="entry name" value="Trans_reg_C"/>
    <property type="match status" value="1"/>
</dbReference>
<organism evidence="6 7">
    <name type="scientific">Pradoshia eiseniae</name>
    <dbReference type="NCBI Taxonomy" id="2064768"/>
    <lineage>
        <taxon>Bacteria</taxon>
        <taxon>Bacillati</taxon>
        <taxon>Bacillota</taxon>
        <taxon>Bacilli</taxon>
        <taxon>Bacillales</taxon>
        <taxon>Bacillaceae</taxon>
        <taxon>Pradoshia</taxon>
    </lineage>
</organism>
<sequence>MEKIKFSTKDYKVEYRSEEIIFLPKEFQLFKFLYHNPSRVFTRDELLDAVWPMETPIDRTIDDHIYRVRKKLKPLASVISIATVRGQGYLLSINEVQENPLIKDQEVSSSVINLFKKYHLYGQGNALKLLDEHQAMLGFKVDLPILLYLHFMKGDFSWFLEQKDIPFWEKCYYYLHIYSFIELDKKKCLDYFTYAIAAKELPEYHRLEITLLNRLSLLIFTKQIDDAINLLIQSKKVIYTKKIDSFIPILSITEGYLAFIQGDIRLIEESLDEIKKILLKYPYLREKASYSVLEGIYYLAKNNEDKAEHCFNDGFQLFREAKYIPGVLINMNIILFFLKELKMKDSLYTHYQELWEKYTEEYKLLGLKNRIEFELNSYLR</sequence>
<dbReference type="RefSeq" id="WP_104848850.1">
    <property type="nucleotide sequence ID" value="NZ_PKOZ01000003.1"/>
</dbReference>
<dbReference type="GO" id="GO:0003677">
    <property type="term" value="F:DNA binding"/>
    <property type="evidence" value="ECO:0007669"/>
    <property type="project" value="UniProtKB-UniRule"/>
</dbReference>
<feature type="domain" description="OmpR/PhoB-type" evidence="5">
    <location>
        <begin position="1"/>
        <end position="93"/>
    </location>
</feature>
<dbReference type="OrthoDB" id="54343at2"/>
<evidence type="ECO:0000256" key="3">
    <source>
        <dbReference type="ARBA" id="ARBA00023163"/>
    </source>
</evidence>
<dbReference type="InterPro" id="IPR001867">
    <property type="entry name" value="OmpR/PhoB-type_DNA-bd"/>
</dbReference>
<dbReference type="EMBL" id="PKOZ01000003">
    <property type="protein sequence ID" value="PQD95703.1"/>
    <property type="molecule type" value="Genomic_DNA"/>
</dbReference>
<dbReference type="Gene3D" id="1.10.10.10">
    <property type="entry name" value="Winged helix-like DNA-binding domain superfamily/Winged helix DNA-binding domain"/>
    <property type="match status" value="1"/>
</dbReference>
<keyword evidence="3" id="KW-0804">Transcription</keyword>
<keyword evidence="2 4" id="KW-0238">DNA-binding</keyword>
<name>A0A2S7N112_9BACI</name>
<evidence type="ECO:0000313" key="6">
    <source>
        <dbReference type="EMBL" id="PQD95703.1"/>
    </source>
</evidence>
<reference evidence="6 7" key="1">
    <citation type="submission" date="2017-12" db="EMBL/GenBank/DDBJ databases">
        <title>Taxonomic description and draft genome of Pradoshia cofamensis Gen. nov., sp. nov., a thermotolerant bacillale isolated from anterior gut of earthworm Eisenia fetida.</title>
        <authorList>
            <person name="Saha T."/>
            <person name="Chakraborty R."/>
        </authorList>
    </citation>
    <scope>NUCLEOTIDE SEQUENCE [LARGE SCALE GENOMIC DNA]</scope>
    <source>
        <strain evidence="6 7">EAG3</strain>
    </source>
</reference>
<evidence type="ECO:0000256" key="2">
    <source>
        <dbReference type="ARBA" id="ARBA00023125"/>
    </source>
</evidence>
<evidence type="ECO:0000256" key="4">
    <source>
        <dbReference type="PROSITE-ProRule" id="PRU01091"/>
    </source>
</evidence>
<dbReference type="GO" id="GO:0006355">
    <property type="term" value="P:regulation of DNA-templated transcription"/>
    <property type="evidence" value="ECO:0007669"/>
    <property type="project" value="InterPro"/>
</dbReference>
<evidence type="ECO:0000313" key="7">
    <source>
        <dbReference type="Proteomes" id="UP000239663"/>
    </source>
</evidence>
<gene>
    <name evidence="6" type="ORF">CYL18_07365</name>
</gene>
<evidence type="ECO:0000259" key="5">
    <source>
        <dbReference type="PROSITE" id="PS51755"/>
    </source>
</evidence>